<protein>
    <submittedName>
        <fullName evidence="1">Uncharacterized protein</fullName>
    </submittedName>
</protein>
<evidence type="ECO:0000313" key="2">
    <source>
        <dbReference type="Proteomes" id="UP001590951"/>
    </source>
</evidence>
<comment type="caution">
    <text evidence="1">The sequence shown here is derived from an EMBL/GenBank/DDBJ whole genome shotgun (WGS) entry which is preliminary data.</text>
</comment>
<organism evidence="1 2">
    <name type="scientific">Lepraria finkii</name>
    <dbReference type="NCBI Taxonomy" id="1340010"/>
    <lineage>
        <taxon>Eukaryota</taxon>
        <taxon>Fungi</taxon>
        <taxon>Dikarya</taxon>
        <taxon>Ascomycota</taxon>
        <taxon>Pezizomycotina</taxon>
        <taxon>Lecanoromycetes</taxon>
        <taxon>OSLEUM clade</taxon>
        <taxon>Lecanoromycetidae</taxon>
        <taxon>Lecanorales</taxon>
        <taxon>Lecanorineae</taxon>
        <taxon>Stereocaulaceae</taxon>
        <taxon>Lepraria</taxon>
    </lineage>
</organism>
<accession>A0ABR4BC26</accession>
<dbReference type="EMBL" id="JBHFEH010000011">
    <property type="protein sequence ID" value="KAL2055394.1"/>
    <property type="molecule type" value="Genomic_DNA"/>
</dbReference>
<keyword evidence="2" id="KW-1185">Reference proteome</keyword>
<evidence type="ECO:0000313" key="1">
    <source>
        <dbReference type="EMBL" id="KAL2055394.1"/>
    </source>
</evidence>
<reference evidence="1 2" key="1">
    <citation type="submission" date="2024-09" db="EMBL/GenBank/DDBJ databases">
        <title>Rethinking Asexuality: The Enigmatic Case of Functional Sexual Genes in Lepraria (Stereocaulaceae).</title>
        <authorList>
            <person name="Doellman M."/>
            <person name="Sun Y."/>
            <person name="Barcenas-Pena A."/>
            <person name="Lumbsch H.T."/>
            <person name="Grewe F."/>
        </authorList>
    </citation>
    <scope>NUCLEOTIDE SEQUENCE [LARGE SCALE GENOMIC DNA]</scope>
    <source>
        <strain evidence="1 2">Grewe 0041</strain>
    </source>
</reference>
<proteinExistence type="predicted"/>
<sequence>MRLHKVQDSWGLSLRRLELDLDVEVCCDSGELTVVDGDNRSDMMSLKSQGLKQNWIDIDLVVRQAINQVSNSMSQAILRSNRDMDIIARVLAFTLRSIAV</sequence>
<name>A0ABR4BC26_9LECA</name>
<gene>
    <name evidence="1" type="ORF">ABVK25_004202</name>
</gene>
<dbReference type="Proteomes" id="UP001590951">
    <property type="component" value="Unassembled WGS sequence"/>
</dbReference>